<sequence length="245" mass="26882">MSYSKACCTIPPVEGSTYEPTGVIENVGDLPVYVVGPKDAKKSVFVIYDIFGFHVNTKQFCDVLANRCGYRVVMPDFFRGEPWSPAKMTPADMPSLMEWVGKVGTIDVVLPQLQAVRDWIKPQGVNQAGIVGFCWGAKIAVQATAKDSFFGSASLIHPSFVDTKDAEEAGAPILAIPSKDEPDMTEYMAVLAKKPFGNLCEHHRFDDMHHGFAAARGDWNDEVNKKRATEAVQLTANFFKATLTA</sequence>
<dbReference type="OrthoDB" id="17560at2759"/>
<protein>
    <submittedName>
        <fullName evidence="2">Alpha/Beta hydrolase protein</fullName>
    </submittedName>
</protein>
<dbReference type="PANTHER" id="PTHR47668">
    <property type="entry name" value="DIENELACTONE HYDROLASE FAMILY PROTEIN (AFU_ORTHOLOGUE AFUA_6G01940)"/>
    <property type="match status" value="1"/>
</dbReference>
<organism evidence="2 3">
    <name type="scientific">Syncephalastrum racemosum</name>
    <name type="common">Filamentous fungus</name>
    <dbReference type="NCBI Taxonomy" id="13706"/>
    <lineage>
        <taxon>Eukaryota</taxon>
        <taxon>Fungi</taxon>
        <taxon>Fungi incertae sedis</taxon>
        <taxon>Mucoromycota</taxon>
        <taxon>Mucoromycotina</taxon>
        <taxon>Mucoromycetes</taxon>
        <taxon>Mucorales</taxon>
        <taxon>Syncephalastraceae</taxon>
        <taxon>Syncephalastrum</taxon>
    </lineage>
</organism>
<name>A0A1X2HGG9_SYNRA</name>
<dbReference type="STRING" id="13706.A0A1X2HGG9"/>
<dbReference type="InterPro" id="IPR029058">
    <property type="entry name" value="AB_hydrolase_fold"/>
</dbReference>
<dbReference type="GO" id="GO:0016787">
    <property type="term" value="F:hydrolase activity"/>
    <property type="evidence" value="ECO:0007669"/>
    <property type="project" value="UniProtKB-KW"/>
</dbReference>
<dbReference type="Gene3D" id="3.40.50.1820">
    <property type="entry name" value="alpha/beta hydrolase"/>
    <property type="match status" value="1"/>
</dbReference>
<feature type="domain" description="Dienelactone hydrolase" evidence="1">
    <location>
        <begin position="31"/>
        <end position="242"/>
    </location>
</feature>
<dbReference type="SUPFAM" id="SSF53474">
    <property type="entry name" value="alpha/beta-Hydrolases"/>
    <property type="match status" value="1"/>
</dbReference>
<dbReference type="Proteomes" id="UP000242180">
    <property type="component" value="Unassembled WGS sequence"/>
</dbReference>
<evidence type="ECO:0000259" key="1">
    <source>
        <dbReference type="Pfam" id="PF01738"/>
    </source>
</evidence>
<dbReference type="EMBL" id="MCGN01000004">
    <property type="protein sequence ID" value="ORY97566.1"/>
    <property type="molecule type" value="Genomic_DNA"/>
</dbReference>
<dbReference type="Pfam" id="PF01738">
    <property type="entry name" value="DLH"/>
    <property type="match status" value="1"/>
</dbReference>
<comment type="caution">
    <text evidence="2">The sequence shown here is derived from an EMBL/GenBank/DDBJ whole genome shotgun (WGS) entry which is preliminary data.</text>
</comment>
<evidence type="ECO:0000313" key="2">
    <source>
        <dbReference type="EMBL" id="ORY97566.1"/>
    </source>
</evidence>
<keyword evidence="2" id="KW-0378">Hydrolase</keyword>
<keyword evidence="3" id="KW-1185">Reference proteome</keyword>
<dbReference type="AlphaFoldDB" id="A0A1X2HGG9"/>
<dbReference type="PANTHER" id="PTHR47668:SF1">
    <property type="entry name" value="DIENELACTONE HYDROLASE DOMAIN-CONTAINING PROTEIN-RELATED"/>
    <property type="match status" value="1"/>
</dbReference>
<evidence type="ECO:0000313" key="3">
    <source>
        <dbReference type="Proteomes" id="UP000242180"/>
    </source>
</evidence>
<dbReference type="OMA" id="PTEWYPP"/>
<dbReference type="InParanoid" id="A0A1X2HGG9"/>
<gene>
    <name evidence="2" type="ORF">BCR43DRAFT_489981</name>
</gene>
<reference evidence="2 3" key="1">
    <citation type="submission" date="2016-07" db="EMBL/GenBank/DDBJ databases">
        <title>Pervasive Adenine N6-methylation of Active Genes in Fungi.</title>
        <authorList>
            <consortium name="DOE Joint Genome Institute"/>
            <person name="Mondo S.J."/>
            <person name="Dannebaum R.O."/>
            <person name="Kuo R.C."/>
            <person name="Labutti K."/>
            <person name="Haridas S."/>
            <person name="Kuo A."/>
            <person name="Salamov A."/>
            <person name="Ahrendt S.R."/>
            <person name="Lipzen A."/>
            <person name="Sullivan W."/>
            <person name="Andreopoulos W.B."/>
            <person name="Clum A."/>
            <person name="Lindquist E."/>
            <person name="Daum C."/>
            <person name="Ramamoorthy G.K."/>
            <person name="Gryganskyi A."/>
            <person name="Culley D."/>
            <person name="Magnuson J.K."/>
            <person name="James T.Y."/>
            <person name="O'Malley M.A."/>
            <person name="Stajich J.E."/>
            <person name="Spatafora J.W."/>
            <person name="Visel A."/>
            <person name="Grigoriev I.V."/>
        </authorList>
    </citation>
    <scope>NUCLEOTIDE SEQUENCE [LARGE SCALE GENOMIC DNA]</scope>
    <source>
        <strain evidence="2 3">NRRL 2496</strain>
    </source>
</reference>
<proteinExistence type="predicted"/>
<dbReference type="FunCoup" id="A0A1X2HGG9">
    <property type="interactions" value="25"/>
</dbReference>
<accession>A0A1X2HGG9</accession>
<dbReference type="InterPro" id="IPR002925">
    <property type="entry name" value="Dienelactn_hydro"/>
</dbReference>